<accession>A0A9Q0EF55</accession>
<dbReference type="AlphaFoldDB" id="A0A9Q0EF55"/>
<dbReference type="EMBL" id="JANIIK010000042">
    <property type="protein sequence ID" value="KAJ3606184.1"/>
    <property type="molecule type" value="Genomic_DNA"/>
</dbReference>
<name>A0A9Q0EF55_9TELE</name>
<organism evidence="1 2">
    <name type="scientific">Muraenolepis orangiensis</name>
    <name type="common">Patagonian moray cod</name>
    <dbReference type="NCBI Taxonomy" id="630683"/>
    <lineage>
        <taxon>Eukaryota</taxon>
        <taxon>Metazoa</taxon>
        <taxon>Chordata</taxon>
        <taxon>Craniata</taxon>
        <taxon>Vertebrata</taxon>
        <taxon>Euteleostomi</taxon>
        <taxon>Actinopterygii</taxon>
        <taxon>Neopterygii</taxon>
        <taxon>Teleostei</taxon>
        <taxon>Neoteleostei</taxon>
        <taxon>Acanthomorphata</taxon>
        <taxon>Zeiogadaria</taxon>
        <taxon>Gadariae</taxon>
        <taxon>Gadiformes</taxon>
        <taxon>Muraenolepidoidei</taxon>
        <taxon>Muraenolepididae</taxon>
        <taxon>Muraenolepis</taxon>
    </lineage>
</organism>
<protein>
    <submittedName>
        <fullName evidence="1">Uncharacterized protein</fullName>
    </submittedName>
</protein>
<dbReference type="Proteomes" id="UP001148018">
    <property type="component" value="Unassembled WGS sequence"/>
</dbReference>
<gene>
    <name evidence="1" type="ORF">NHX12_025705</name>
</gene>
<reference evidence="1" key="1">
    <citation type="submission" date="2022-07" db="EMBL/GenBank/DDBJ databases">
        <title>Chromosome-level genome of Muraenolepis orangiensis.</title>
        <authorList>
            <person name="Kim J."/>
        </authorList>
    </citation>
    <scope>NUCLEOTIDE SEQUENCE</scope>
    <source>
        <strain evidence="1">KU_S4_2022</strain>
        <tissue evidence="1">Muscle</tissue>
    </source>
</reference>
<proteinExistence type="predicted"/>
<comment type="caution">
    <text evidence="1">The sequence shown here is derived from an EMBL/GenBank/DDBJ whole genome shotgun (WGS) entry which is preliminary data.</text>
</comment>
<sequence length="133" mass="14181">MMLDHATEESGRTDFSRHWGVWEDPNRPCQGDGARAGPSRDGILYPCLVASLGCPPSLASQSSSWASWGAFGSSTSSGRTLQLKLHPGEPALVSLQPTGGWDTPESLGLHLGLLPPRGFFHTPASFYGNRSVC</sequence>
<evidence type="ECO:0000313" key="1">
    <source>
        <dbReference type="EMBL" id="KAJ3606184.1"/>
    </source>
</evidence>
<evidence type="ECO:0000313" key="2">
    <source>
        <dbReference type="Proteomes" id="UP001148018"/>
    </source>
</evidence>
<keyword evidence="2" id="KW-1185">Reference proteome</keyword>